<evidence type="ECO:0000256" key="5">
    <source>
        <dbReference type="ARBA" id="ARBA00022777"/>
    </source>
</evidence>
<sequence length="310" mass="33308">MISLVALGEPLIQLNAVTPGPLRYVAYFEKHVAGSEANFCIAATMAGARCSLIARVGDDEFGRNIVEYLRGRGVDVSHVKVDPGAPTGIYFVQRHFPVPGRSRLIYYRKGSAGSRVGPDDVDSSLISSADAVHSTGITLALSDSANRAVHKAFGEAKRRTFDTNIRPALWPDLAAARRAILDVLNYGVDVLVTDPDDTQILLGVRDPEEAYRKYRELGVQTLVYKLGAEGAYVFWNGGSYFRDALKVAVEDPTGAGDAVAGYFVALYLSGVDPRRALDLAVAASALVVGVRGDNEALPSPREAEELLKAL</sequence>
<dbReference type="EMBL" id="FN869859">
    <property type="protein sequence ID" value="CCC81798.1"/>
    <property type="molecule type" value="Genomic_DNA"/>
</dbReference>
<dbReference type="PaxDb" id="768679-TTX_1157"/>
<keyword evidence="4" id="KW-0547">Nucleotide-binding</keyword>
<dbReference type="Proteomes" id="UP000002654">
    <property type="component" value="Chromosome"/>
</dbReference>
<accession>G4RJQ3</accession>
<organism evidence="13 14">
    <name type="scientific">Thermoproteus tenax (strain ATCC 35583 / DSM 2078 / JCM 9277 / NBRC 100435 / Kra 1)</name>
    <dbReference type="NCBI Taxonomy" id="768679"/>
    <lineage>
        <taxon>Archaea</taxon>
        <taxon>Thermoproteota</taxon>
        <taxon>Thermoprotei</taxon>
        <taxon>Thermoproteales</taxon>
        <taxon>Thermoproteaceae</taxon>
        <taxon>Thermoproteus</taxon>
    </lineage>
</organism>
<evidence type="ECO:0000256" key="10">
    <source>
        <dbReference type="ARBA" id="ARBA00075711"/>
    </source>
</evidence>
<evidence type="ECO:0000256" key="11">
    <source>
        <dbReference type="ARBA" id="ARBA00080545"/>
    </source>
</evidence>
<dbReference type="InterPro" id="IPR011611">
    <property type="entry name" value="PfkB_dom"/>
</dbReference>
<dbReference type="SUPFAM" id="SSF53613">
    <property type="entry name" value="Ribokinase-like"/>
    <property type="match status" value="1"/>
</dbReference>
<dbReference type="InterPro" id="IPR050306">
    <property type="entry name" value="PfkB_Carbo_kinase"/>
</dbReference>
<evidence type="ECO:0000259" key="12">
    <source>
        <dbReference type="Pfam" id="PF00294"/>
    </source>
</evidence>
<evidence type="ECO:0000256" key="1">
    <source>
        <dbReference type="ARBA" id="ARBA00010688"/>
    </source>
</evidence>
<evidence type="ECO:0000256" key="2">
    <source>
        <dbReference type="ARBA" id="ARBA00011165"/>
    </source>
</evidence>
<dbReference type="PANTHER" id="PTHR43085">
    <property type="entry name" value="HEXOKINASE FAMILY MEMBER"/>
    <property type="match status" value="1"/>
</dbReference>
<evidence type="ECO:0000256" key="7">
    <source>
        <dbReference type="ARBA" id="ARBA00023277"/>
    </source>
</evidence>
<name>G4RJQ3_THETK</name>
<keyword evidence="3 13" id="KW-0808">Transferase</keyword>
<comment type="similarity">
    <text evidence="1">Belongs to the carbohydrate kinase PfkB family.</text>
</comment>
<dbReference type="NCBIfam" id="NF040938">
    <property type="entry name" value="KDG_KDGal_kin"/>
    <property type="match status" value="1"/>
</dbReference>
<proteinExistence type="inferred from homology"/>
<feature type="domain" description="Carbohydrate kinase PfkB" evidence="12">
    <location>
        <begin position="2"/>
        <end position="298"/>
    </location>
</feature>
<dbReference type="GO" id="GO:0005524">
    <property type="term" value="F:ATP binding"/>
    <property type="evidence" value="ECO:0007669"/>
    <property type="project" value="UniProtKB-KW"/>
</dbReference>
<keyword evidence="7" id="KW-0119">Carbohydrate metabolism</keyword>
<evidence type="ECO:0000313" key="13">
    <source>
        <dbReference type="EMBL" id="CCC81798.1"/>
    </source>
</evidence>
<dbReference type="FunFam" id="3.40.1190.20:FF:000088">
    <property type="entry name" value="2-dehydro-3-deoxygluconokinase"/>
    <property type="match status" value="1"/>
</dbReference>
<dbReference type="PANTHER" id="PTHR43085:SF1">
    <property type="entry name" value="PSEUDOURIDINE KINASE-RELATED"/>
    <property type="match status" value="1"/>
</dbReference>
<evidence type="ECO:0000256" key="8">
    <source>
        <dbReference type="ARBA" id="ARBA00043951"/>
    </source>
</evidence>
<dbReference type="GeneID" id="11262043"/>
<dbReference type="eggNOG" id="arCOG00014">
    <property type="taxonomic scope" value="Archaea"/>
</dbReference>
<dbReference type="HOGENOM" id="CLU_027634_6_0_2"/>
<comment type="pathway">
    <text evidence="8">Carbohydrate acid metabolism; 2-dehydro-3-deoxy-D-gluconate degradation; D-glyceraldehyde 3-phosphate and pyruvate from 2-dehydro-3-deoxy-D-gluconate: step 1/2.</text>
</comment>
<dbReference type="InterPro" id="IPR054939">
    <property type="entry name" value="KDG_KDGal_kin"/>
</dbReference>
<keyword evidence="14" id="KW-1185">Reference proteome</keyword>
<dbReference type="CDD" id="cd01166">
    <property type="entry name" value="KdgK"/>
    <property type="match status" value="1"/>
</dbReference>
<dbReference type="GO" id="GO:0008673">
    <property type="term" value="F:2-dehydro-3-deoxygluconokinase activity"/>
    <property type="evidence" value="ECO:0007669"/>
    <property type="project" value="UniProtKB-ARBA"/>
</dbReference>
<gene>
    <name evidence="13" type="primary">kdgK</name>
    <name evidence="13" type="ordered locus">TTX_1157</name>
</gene>
<evidence type="ECO:0000256" key="4">
    <source>
        <dbReference type="ARBA" id="ARBA00022741"/>
    </source>
</evidence>
<dbReference type="InterPro" id="IPR029056">
    <property type="entry name" value="Ribokinase-like"/>
</dbReference>
<comment type="subunit">
    <text evidence="2">Homohexamer; trimer of dimers.</text>
</comment>
<dbReference type="Gene3D" id="3.40.1190.20">
    <property type="match status" value="1"/>
</dbReference>
<dbReference type="Pfam" id="PF00294">
    <property type="entry name" value="PfkB"/>
    <property type="match status" value="1"/>
</dbReference>
<dbReference type="RefSeq" id="WP_014127053.1">
    <property type="nucleotide sequence ID" value="NC_016070.1"/>
</dbReference>
<evidence type="ECO:0000256" key="9">
    <source>
        <dbReference type="ARBA" id="ARBA00044254"/>
    </source>
</evidence>
<dbReference type="PATRIC" id="fig|768679.9.peg.1168"/>
<evidence type="ECO:0000256" key="3">
    <source>
        <dbReference type="ARBA" id="ARBA00022679"/>
    </source>
</evidence>
<protein>
    <recommendedName>
        <fullName evidence="10">2-keto-3-deoxygluconokinase</fullName>
    </recommendedName>
    <alternativeName>
        <fullName evidence="11">3-deoxy-2-oxo-D-gluconate kinase</fullName>
    </alternativeName>
    <alternativeName>
        <fullName evidence="9">KDG kinase</fullName>
    </alternativeName>
</protein>
<dbReference type="OrthoDB" id="96179at2157"/>
<reference evidence="13 14" key="1">
    <citation type="journal article" date="2011" name="PLoS ONE">
        <title>The complete genome sequence of Thermoproteus tenax: a physiologically versatile member of the Crenarchaeota.</title>
        <authorList>
            <person name="Siebers B."/>
            <person name="Zaparty M."/>
            <person name="Raddatz G."/>
            <person name="Tjaden B."/>
            <person name="Albers S.V."/>
            <person name="Bell S.D."/>
            <person name="Blombach F."/>
            <person name="Kletzin A."/>
            <person name="Kyrpides N."/>
            <person name="Lanz C."/>
            <person name="Plagens A."/>
            <person name="Rampp M."/>
            <person name="Rosinus A."/>
            <person name="von Jan M."/>
            <person name="Makarova K.S."/>
            <person name="Klenk H.P."/>
            <person name="Schuster S.C."/>
            <person name="Hensel R."/>
        </authorList>
    </citation>
    <scope>NUCLEOTIDE SEQUENCE [LARGE SCALE GENOMIC DNA]</scope>
    <source>
        <strain evidence="14">ATCC 35583 / DSM 2078 / JCM 9277 / NBRC 100435 / Kra 1</strain>
    </source>
</reference>
<keyword evidence="6" id="KW-0067">ATP-binding</keyword>
<evidence type="ECO:0000313" key="14">
    <source>
        <dbReference type="Proteomes" id="UP000002654"/>
    </source>
</evidence>
<dbReference type="AlphaFoldDB" id="G4RJQ3"/>
<keyword evidence="5 13" id="KW-0418">Kinase</keyword>
<dbReference type="KEGG" id="ttn:TTX_1157"/>
<dbReference type="STRING" id="768679.TTX_1157"/>
<evidence type="ECO:0000256" key="6">
    <source>
        <dbReference type="ARBA" id="ARBA00022840"/>
    </source>
</evidence>